<protein>
    <submittedName>
        <fullName evidence="2">Uncharacterized protein</fullName>
    </submittedName>
</protein>
<reference evidence="2" key="1">
    <citation type="journal article" date="2015" name="Nature">
        <title>Complex archaea that bridge the gap between prokaryotes and eukaryotes.</title>
        <authorList>
            <person name="Spang A."/>
            <person name="Saw J.H."/>
            <person name="Jorgensen S.L."/>
            <person name="Zaremba-Niedzwiedzka K."/>
            <person name="Martijn J."/>
            <person name="Lind A.E."/>
            <person name="van Eijk R."/>
            <person name="Schleper C."/>
            <person name="Guy L."/>
            <person name="Ettema T.J."/>
        </authorList>
    </citation>
    <scope>NUCLEOTIDE SEQUENCE</scope>
</reference>
<proteinExistence type="predicted"/>
<keyword evidence="1" id="KW-0472">Membrane</keyword>
<organism evidence="2">
    <name type="scientific">marine sediment metagenome</name>
    <dbReference type="NCBI Taxonomy" id="412755"/>
    <lineage>
        <taxon>unclassified sequences</taxon>
        <taxon>metagenomes</taxon>
        <taxon>ecological metagenomes</taxon>
    </lineage>
</organism>
<evidence type="ECO:0000256" key="1">
    <source>
        <dbReference type="SAM" id="Phobius"/>
    </source>
</evidence>
<feature type="non-terminal residue" evidence="2">
    <location>
        <position position="54"/>
    </location>
</feature>
<sequence length="54" mass="6121">MPKKIEKKSLTLPWYSCLNVRVTSTYYHRRFGLGILSFVLAFISKESAITLVGG</sequence>
<evidence type="ECO:0000313" key="2">
    <source>
        <dbReference type="EMBL" id="KKL55858.1"/>
    </source>
</evidence>
<comment type="caution">
    <text evidence="2">The sequence shown here is derived from an EMBL/GenBank/DDBJ whole genome shotgun (WGS) entry which is preliminary data.</text>
</comment>
<name>A0A0F9D2C6_9ZZZZ</name>
<feature type="transmembrane region" description="Helical" evidence="1">
    <location>
        <begin position="31"/>
        <end position="52"/>
    </location>
</feature>
<accession>A0A0F9D2C6</accession>
<keyword evidence="1" id="KW-1133">Transmembrane helix</keyword>
<gene>
    <name evidence="2" type="ORF">LCGC14_2251220</name>
</gene>
<dbReference type="AlphaFoldDB" id="A0A0F9D2C6"/>
<dbReference type="EMBL" id="LAZR01030689">
    <property type="protein sequence ID" value="KKL55858.1"/>
    <property type="molecule type" value="Genomic_DNA"/>
</dbReference>
<keyword evidence="1" id="KW-0812">Transmembrane</keyword>